<keyword evidence="3" id="KW-0399">Innate immunity</keyword>
<reference evidence="13" key="1">
    <citation type="journal article" date="2012" name="Nature">
        <title>The oyster genome reveals stress adaptation and complexity of shell formation.</title>
        <authorList>
            <person name="Zhang G."/>
            <person name="Fang X."/>
            <person name="Guo X."/>
            <person name="Li L."/>
            <person name="Luo R."/>
            <person name="Xu F."/>
            <person name="Yang P."/>
            <person name="Zhang L."/>
            <person name="Wang X."/>
            <person name="Qi H."/>
            <person name="Xiong Z."/>
            <person name="Que H."/>
            <person name="Xie Y."/>
            <person name="Holland P.W."/>
            <person name="Paps J."/>
            <person name="Zhu Y."/>
            <person name="Wu F."/>
            <person name="Chen Y."/>
            <person name="Wang J."/>
            <person name="Peng C."/>
            <person name="Meng J."/>
            <person name="Yang L."/>
            <person name="Liu J."/>
            <person name="Wen B."/>
            <person name="Zhang N."/>
            <person name="Huang Z."/>
            <person name="Zhu Q."/>
            <person name="Feng Y."/>
            <person name="Mount A."/>
            <person name="Hedgecock D."/>
            <person name="Xu Z."/>
            <person name="Liu Y."/>
            <person name="Domazet-Loso T."/>
            <person name="Du Y."/>
            <person name="Sun X."/>
            <person name="Zhang S."/>
            <person name="Liu B."/>
            <person name="Cheng P."/>
            <person name="Jiang X."/>
            <person name="Li J."/>
            <person name="Fan D."/>
            <person name="Wang W."/>
            <person name="Fu W."/>
            <person name="Wang T."/>
            <person name="Wang B."/>
            <person name="Zhang J."/>
            <person name="Peng Z."/>
            <person name="Li Y."/>
            <person name="Li N."/>
            <person name="Wang J."/>
            <person name="Chen M."/>
            <person name="He Y."/>
            <person name="Tan F."/>
            <person name="Song X."/>
            <person name="Zheng Q."/>
            <person name="Huang R."/>
            <person name="Yang H."/>
            <person name="Du X."/>
            <person name="Chen L."/>
            <person name="Yang M."/>
            <person name="Gaffney P.M."/>
            <person name="Wang S."/>
            <person name="Luo L."/>
            <person name="She Z."/>
            <person name="Ming Y."/>
            <person name="Huang W."/>
            <person name="Zhang S."/>
            <person name="Huang B."/>
            <person name="Zhang Y."/>
            <person name="Qu T."/>
            <person name="Ni P."/>
            <person name="Miao G."/>
            <person name="Wang J."/>
            <person name="Wang Q."/>
            <person name="Steinberg C.E."/>
            <person name="Wang H."/>
            <person name="Li N."/>
            <person name="Qian L."/>
            <person name="Zhang G."/>
            <person name="Li Y."/>
            <person name="Yang H."/>
            <person name="Liu X."/>
            <person name="Wang J."/>
            <person name="Yin Y."/>
            <person name="Wang J."/>
        </authorList>
    </citation>
    <scope>NUCLEOTIDE SEQUENCE [LARGE SCALE GENOMIC DNA]</scope>
    <source>
        <strain evidence="13">05x7-T-G4-1.051#20</strain>
    </source>
</reference>
<dbReference type="HOGENOM" id="CLU_053932_3_1_1"/>
<evidence type="ECO:0000256" key="10">
    <source>
        <dbReference type="ARBA" id="ARBA00023136"/>
    </source>
</evidence>
<dbReference type="InParanoid" id="K1QI23"/>
<dbReference type="PROSITE" id="PS50104">
    <property type="entry name" value="TIR"/>
    <property type="match status" value="1"/>
</dbReference>
<dbReference type="PRINTS" id="PR01537">
    <property type="entry name" value="INTRLKN1R1F"/>
</dbReference>
<evidence type="ECO:0000256" key="7">
    <source>
        <dbReference type="ARBA" id="ARBA00022737"/>
    </source>
</evidence>
<comment type="subcellular location">
    <subcellularLocation>
        <location evidence="1">Membrane</location>
        <topology evidence="1">Single-pass type I membrane protein</topology>
    </subcellularLocation>
</comment>
<dbReference type="GO" id="GO:0007165">
    <property type="term" value="P:signal transduction"/>
    <property type="evidence" value="ECO:0007669"/>
    <property type="project" value="InterPro"/>
</dbReference>
<keyword evidence="9" id="KW-1133">Transmembrane helix</keyword>
<dbReference type="PANTHER" id="PTHR24365:SF541">
    <property type="entry name" value="PROTEIN TOLL-RELATED"/>
    <property type="match status" value="1"/>
</dbReference>
<gene>
    <name evidence="13" type="ORF">CGI_10019716</name>
</gene>
<keyword evidence="7" id="KW-0677">Repeat</keyword>
<evidence type="ECO:0000256" key="3">
    <source>
        <dbReference type="ARBA" id="ARBA00022588"/>
    </source>
</evidence>
<dbReference type="SMART" id="SM00255">
    <property type="entry name" value="TIR"/>
    <property type="match status" value="1"/>
</dbReference>
<evidence type="ECO:0000256" key="5">
    <source>
        <dbReference type="ARBA" id="ARBA00022692"/>
    </source>
</evidence>
<evidence type="ECO:0000256" key="12">
    <source>
        <dbReference type="ARBA" id="ARBA00023180"/>
    </source>
</evidence>
<sequence length="159" mass="18628">MFKKGYERLGDNTDFKYDVFVSYAERNRSFATKDVVTRLEEEAGFKVCLHDRDFVPGTDISDNIIGAIRHSRKIIFIVSSHFIKSDWCMYEFHMARYEETVVRKRNCTIFIFLGDIPLADLPYKIAQVRDQTVFADFPRDAEEESKFWNVLFDAVNAEA</sequence>
<evidence type="ECO:0000256" key="11">
    <source>
        <dbReference type="ARBA" id="ARBA00023170"/>
    </source>
</evidence>
<evidence type="ECO:0000256" key="2">
    <source>
        <dbReference type="ARBA" id="ARBA00009634"/>
    </source>
</evidence>
<dbReference type="Pfam" id="PF13676">
    <property type="entry name" value="TIR_2"/>
    <property type="match status" value="1"/>
</dbReference>
<evidence type="ECO:0000256" key="6">
    <source>
        <dbReference type="ARBA" id="ARBA00022729"/>
    </source>
</evidence>
<proteinExistence type="inferred from homology"/>
<protein>
    <submittedName>
        <fullName evidence="13">Toll-like receptor 2 type-2</fullName>
    </submittedName>
</protein>
<keyword evidence="6" id="KW-0732">Signal</keyword>
<dbReference type="PANTHER" id="PTHR24365">
    <property type="entry name" value="TOLL-LIKE RECEPTOR"/>
    <property type="match status" value="1"/>
</dbReference>
<dbReference type="GO" id="GO:0038023">
    <property type="term" value="F:signaling receptor activity"/>
    <property type="evidence" value="ECO:0007669"/>
    <property type="project" value="TreeGrafter"/>
</dbReference>
<dbReference type="SUPFAM" id="SSF52200">
    <property type="entry name" value="Toll/Interleukin receptor TIR domain"/>
    <property type="match status" value="1"/>
</dbReference>
<dbReference type="FunFam" id="3.40.50.10140:FF:000001">
    <property type="entry name" value="Toll-like receptor 2"/>
    <property type="match status" value="1"/>
</dbReference>
<dbReference type="EMBL" id="JH816101">
    <property type="protein sequence ID" value="EKC30824.1"/>
    <property type="molecule type" value="Genomic_DNA"/>
</dbReference>
<dbReference type="GO" id="GO:0045087">
    <property type="term" value="P:innate immune response"/>
    <property type="evidence" value="ECO:0007669"/>
    <property type="project" value="UniProtKB-KW"/>
</dbReference>
<keyword evidence="12" id="KW-0325">Glycoprotein</keyword>
<keyword evidence="11 13" id="KW-0675">Receptor</keyword>
<keyword evidence="10" id="KW-0472">Membrane</keyword>
<dbReference type="InterPro" id="IPR000157">
    <property type="entry name" value="TIR_dom"/>
</dbReference>
<evidence type="ECO:0000256" key="8">
    <source>
        <dbReference type="ARBA" id="ARBA00022859"/>
    </source>
</evidence>
<keyword evidence="4" id="KW-0433">Leucine-rich repeat</keyword>
<organism evidence="13">
    <name type="scientific">Magallana gigas</name>
    <name type="common">Pacific oyster</name>
    <name type="synonym">Crassostrea gigas</name>
    <dbReference type="NCBI Taxonomy" id="29159"/>
    <lineage>
        <taxon>Eukaryota</taxon>
        <taxon>Metazoa</taxon>
        <taxon>Spiralia</taxon>
        <taxon>Lophotrochozoa</taxon>
        <taxon>Mollusca</taxon>
        <taxon>Bivalvia</taxon>
        <taxon>Autobranchia</taxon>
        <taxon>Pteriomorphia</taxon>
        <taxon>Ostreida</taxon>
        <taxon>Ostreoidea</taxon>
        <taxon>Ostreidae</taxon>
        <taxon>Magallana</taxon>
    </lineage>
</organism>
<keyword evidence="8" id="KW-0391">Immunity</keyword>
<evidence type="ECO:0000256" key="9">
    <source>
        <dbReference type="ARBA" id="ARBA00022989"/>
    </source>
</evidence>
<keyword evidence="5" id="KW-0812">Transmembrane</keyword>
<dbReference type="GO" id="GO:0005886">
    <property type="term" value="C:plasma membrane"/>
    <property type="evidence" value="ECO:0007669"/>
    <property type="project" value="TreeGrafter"/>
</dbReference>
<dbReference type="InterPro" id="IPR035897">
    <property type="entry name" value="Toll_tir_struct_dom_sf"/>
</dbReference>
<dbReference type="Gene3D" id="3.40.50.10140">
    <property type="entry name" value="Toll/interleukin-1 receptor homology (TIR) domain"/>
    <property type="match status" value="1"/>
</dbReference>
<accession>K1QI23</accession>
<dbReference type="AlphaFoldDB" id="K1QI23"/>
<evidence type="ECO:0000313" key="13">
    <source>
        <dbReference type="EMBL" id="EKC30824.1"/>
    </source>
</evidence>
<name>K1QI23_MAGGI</name>
<evidence type="ECO:0000256" key="1">
    <source>
        <dbReference type="ARBA" id="ARBA00004479"/>
    </source>
</evidence>
<comment type="similarity">
    <text evidence="2">Belongs to the Toll-like receptor family.</text>
</comment>
<evidence type="ECO:0000256" key="4">
    <source>
        <dbReference type="ARBA" id="ARBA00022614"/>
    </source>
</evidence>